<dbReference type="OrthoDB" id="273917at2759"/>
<feature type="region of interest" description="Disordered" evidence="1">
    <location>
        <begin position="326"/>
        <end position="384"/>
    </location>
</feature>
<dbReference type="SUPFAM" id="SSF81631">
    <property type="entry name" value="PAP/OAS1 substrate-binding domain"/>
    <property type="match status" value="1"/>
</dbReference>
<feature type="region of interest" description="Disordered" evidence="1">
    <location>
        <begin position="763"/>
        <end position="782"/>
    </location>
</feature>
<feature type="compositionally biased region" description="Basic and acidic residues" evidence="1">
    <location>
        <begin position="1608"/>
        <end position="1631"/>
    </location>
</feature>
<feature type="compositionally biased region" description="Low complexity" evidence="1">
    <location>
        <begin position="1095"/>
        <end position="1112"/>
    </location>
</feature>
<feature type="region of interest" description="Disordered" evidence="1">
    <location>
        <begin position="657"/>
        <end position="692"/>
    </location>
</feature>
<feature type="compositionally biased region" description="Low complexity" evidence="1">
    <location>
        <begin position="84"/>
        <end position="93"/>
    </location>
</feature>
<dbReference type="PANTHER" id="PTHR23092:SF15">
    <property type="entry name" value="INACTIVE NON-CANONICAL POLY(A) RNA POLYMERASE PROTEIN TRF4-2-RELATED"/>
    <property type="match status" value="1"/>
</dbReference>
<dbReference type="SUPFAM" id="SSF81301">
    <property type="entry name" value="Nucleotidyltransferase"/>
    <property type="match status" value="1"/>
</dbReference>
<feature type="region of interest" description="Disordered" evidence="1">
    <location>
        <begin position="1082"/>
        <end position="1178"/>
    </location>
</feature>
<feature type="compositionally biased region" description="Low complexity" evidence="1">
    <location>
        <begin position="622"/>
        <end position="633"/>
    </location>
</feature>
<feature type="compositionally biased region" description="Basic residues" evidence="1">
    <location>
        <begin position="1847"/>
        <end position="1863"/>
    </location>
</feature>
<feature type="compositionally biased region" description="Basic residues" evidence="1">
    <location>
        <begin position="32"/>
        <end position="46"/>
    </location>
</feature>
<feature type="compositionally biased region" description="Basic and acidic residues" evidence="1">
    <location>
        <begin position="944"/>
        <end position="954"/>
    </location>
</feature>
<feature type="region of interest" description="Disordered" evidence="1">
    <location>
        <begin position="189"/>
        <end position="226"/>
    </location>
</feature>
<keyword evidence="3" id="KW-1185">Reference proteome</keyword>
<organism evidence="2 3">
    <name type="scientific">Ectocarpus siliculosus</name>
    <name type="common">Brown alga</name>
    <name type="synonym">Conferva siliculosa</name>
    <dbReference type="NCBI Taxonomy" id="2880"/>
    <lineage>
        <taxon>Eukaryota</taxon>
        <taxon>Sar</taxon>
        <taxon>Stramenopiles</taxon>
        <taxon>Ochrophyta</taxon>
        <taxon>PX clade</taxon>
        <taxon>Phaeophyceae</taxon>
        <taxon>Ectocarpales</taxon>
        <taxon>Ectocarpaceae</taxon>
        <taxon>Ectocarpus</taxon>
    </lineage>
</organism>
<proteinExistence type="predicted"/>
<dbReference type="GO" id="GO:0043634">
    <property type="term" value="P:polyadenylation-dependent ncRNA catabolic process"/>
    <property type="evidence" value="ECO:0007669"/>
    <property type="project" value="TreeGrafter"/>
</dbReference>
<dbReference type="GO" id="GO:0005730">
    <property type="term" value="C:nucleolus"/>
    <property type="evidence" value="ECO:0007669"/>
    <property type="project" value="TreeGrafter"/>
</dbReference>
<dbReference type="GO" id="GO:1990817">
    <property type="term" value="F:poly(A) RNA polymerase activity"/>
    <property type="evidence" value="ECO:0007669"/>
    <property type="project" value="InterPro"/>
</dbReference>
<feature type="region of interest" description="Disordered" evidence="1">
    <location>
        <begin position="712"/>
        <end position="753"/>
    </location>
</feature>
<feature type="compositionally biased region" description="Basic and acidic residues" evidence="1">
    <location>
        <begin position="133"/>
        <end position="147"/>
    </location>
</feature>
<feature type="region of interest" description="Disordered" evidence="1">
    <location>
        <begin position="239"/>
        <end position="280"/>
    </location>
</feature>
<feature type="compositionally biased region" description="Polar residues" evidence="1">
    <location>
        <begin position="1493"/>
        <end position="1504"/>
    </location>
</feature>
<dbReference type="STRING" id="2880.D8LHQ6"/>
<evidence type="ECO:0008006" key="4">
    <source>
        <dbReference type="Google" id="ProtNLM"/>
    </source>
</evidence>
<feature type="compositionally biased region" description="Basic and acidic residues" evidence="1">
    <location>
        <begin position="1122"/>
        <end position="1147"/>
    </location>
</feature>
<dbReference type="eggNOG" id="KOG1906">
    <property type="taxonomic scope" value="Eukaryota"/>
</dbReference>
<feature type="compositionally biased region" description="Basic and acidic residues" evidence="1">
    <location>
        <begin position="56"/>
        <end position="65"/>
    </location>
</feature>
<dbReference type="InterPro" id="IPR043519">
    <property type="entry name" value="NT_sf"/>
</dbReference>
<feature type="compositionally biased region" description="Low complexity" evidence="1">
    <location>
        <begin position="493"/>
        <end position="506"/>
    </location>
</feature>
<feature type="compositionally biased region" description="Low complexity" evidence="1">
    <location>
        <begin position="833"/>
        <end position="850"/>
    </location>
</feature>
<evidence type="ECO:0000313" key="3">
    <source>
        <dbReference type="Proteomes" id="UP000002630"/>
    </source>
</evidence>
<feature type="region of interest" description="Disordered" evidence="1">
    <location>
        <begin position="813"/>
        <end position="1028"/>
    </location>
</feature>
<gene>
    <name evidence="2" type="ORF">Esi_0198_0029</name>
</gene>
<dbReference type="Gene3D" id="1.10.1410.10">
    <property type="match status" value="1"/>
</dbReference>
<feature type="region of interest" description="Disordered" evidence="1">
    <location>
        <begin position="1434"/>
        <end position="1509"/>
    </location>
</feature>
<feature type="compositionally biased region" description="Basic residues" evidence="1">
    <location>
        <begin position="1780"/>
        <end position="1803"/>
    </location>
</feature>
<feature type="compositionally biased region" description="Pro residues" evidence="1">
    <location>
        <begin position="456"/>
        <end position="466"/>
    </location>
</feature>
<sequence length="1863" mass="190520">MMAGTKKAPGKPEKAAPGDGGGGQAAVVSFSQKKKKKQPNKKKPAKTNKQSIKQRVRAEAAEKSRLLRKAKLAMQKKMQRERTAAAAATAQEEGAGGAITLSAPPSFEHGSGSVVPAPPRASPASPGNASGARRTERREAVHHDVEVKLGQWRRKRAREEAGLPGDGERQYGSCPAGAGYYERSDGGGGMQGGAFGRSSLSAGGGGRGEAGDSRVPGGARGCWRGAANGGGRWPEVFNAPAPRRSMPRPGRAGPFSSAATATARPGGSGSTGVTSDARARDAGTRWVAPWMVGLVDRFPGGAAGPRGRGGRDAGRVGLVGSEEGEAGLLRGASDGGALHSRGPDGSDMDICGAGSSHGSSVKGPEGAAGDGGAEGGGEGGGLSDLHHEILRFEDYVSLTPAEVAARENLVSSVQASAREALGSGATARAYGSYGGAGDELCFSIFLSDVDISVRPPADPSIAPPPQGRSKPPARSTLGGFLDLTRGSDDGFEEGSSSSDSSSSSSDSDSDSESVDDRAGANSKLSPGPQAAAASDAASAIYVASSGSESDRPEEPSSPSRPQQGGGRPAGQPGRSTEKHARGGTSTGPSSGCHPADTAVPPPDQLAALSVTSAGKAGDDRGGSSVVGGSAPGAEALGFYIDNRPDPALQKLALRERERAAEGGALCPSDGVGREECGNFGRQPVAPPSAATVAGAAEADTAVELLSARGFAKNLPSTNPSSAEAKPAEAASARAGEEVASSSKSSAAAGAEVSASLERGIAGGAAAEVASSSKPSAAAGAEVALTSKPAGAAAAGSFLVAIADLRAEAAAVGERNTMDIPDIGETTAQASSTDPGDPAAPIPAVVPGAVPRTDDETTTPGPSNTTSSSVSPTRKEKKRLRSPFPRPPEGRLASEDDVGSGGGKRGLLEAGESEGSRVTEEGESGRNRAVLSPDGGGRSGKGKKKVEGEHGREGEGKEEEEGEEEEEEDEGEHEEKIEEGEQDEEVGKKELEEEEKENESGSRAGKISPTPHVGDGERPVAKVASSASADSAVVDAATSAIVSDSEVASAAVQLLADRIRAESERTVRLRAIAASLAAELWHTGASGTSSGGAIGPGNPVQAAAAVGQGNQGNQEDEDGDGDGYSKDPEEARYSEGLKALVREQEKRNRGGSLPAAFVSNPGGGGGPAASQNSRESSRAARLQAALTASAEAAAKRRRSGIAVPPGGVLEIHARPGLAGRRGGWDSGREPWRGGRAGGKARAVSGLRKLGKQLLKKRWVEKFEFRSRAKVPIIAMLDARGGVDCDVSWAGDGGGGDCWEDPAEAPGPTYFAKMFPGTFRPLALILKVFMRQRGLDKPFTGGVGSFKLYALIASHLQACGCERAQQQPRDLGHLLLGFFRRYSYTSKERLAPTTVLRVKDLTVDLGSAYRAMAASKDFAKAAQALSLAIAEEASSSKNRGLSAEGKGTAACSNRNPKRPKMNHSESKIANLTPPAQATVPVGGGTTEGNAAARDAQQSTSVTTGSGRSKRLTPVAATGVGLHDDGSFVLGCGDDDDGRHVGLSGSLFSSNRPLEDGSGFALAVGVGDGRGETSGCGGAHGNADLDYDQPRDGEVDASGSRQHGQPSFRDGASKDGSIRSSDHLRDGTKDRSESQLRNGSSEARSESQHQQVEHAAQPIRRRSILGRVIWGSDLRRERESRLVAVGSGKASPRPASPEPGWHVKLEASSHPGGEGQPDKQPLETCPGAKPCWGHGSNSGGLFEASSDAKGSGGGGSSGGRLVQQQKQQPKKKKPKAKKVDKVQKKKTTVKKAVKKNAKKTVKKTTKKMKEGKKGNSSNALSHNSSNGSTKEKRKRASSDQDTISGSTKQQPKKAKSEGKKRRCDKG</sequence>
<dbReference type="GO" id="GO:0003729">
    <property type="term" value="F:mRNA binding"/>
    <property type="evidence" value="ECO:0007669"/>
    <property type="project" value="TreeGrafter"/>
</dbReference>
<dbReference type="PANTHER" id="PTHR23092">
    <property type="entry name" value="POLY(A) RNA POLYMERASE"/>
    <property type="match status" value="1"/>
</dbReference>
<evidence type="ECO:0000256" key="1">
    <source>
        <dbReference type="SAM" id="MobiDB-lite"/>
    </source>
</evidence>
<feature type="region of interest" description="Disordered" evidence="1">
    <location>
        <begin position="455"/>
        <end position="643"/>
    </location>
</feature>
<feature type="compositionally biased region" description="Basic and acidic residues" evidence="1">
    <location>
        <begin position="913"/>
        <end position="925"/>
    </location>
</feature>
<dbReference type="GO" id="GO:0031123">
    <property type="term" value="P:RNA 3'-end processing"/>
    <property type="evidence" value="ECO:0007669"/>
    <property type="project" value="TreeGrafter"/>
</dbReference>
<dbReference type="EMBL" id="FN649733">
    <property type="protein sequence ID" value="CBN79338.1"/>
    <property type="molecule type" value="Genomic_DNA"/>
</dbReference>
<feature type="region of interest" description="Disordered" evidence="1">
    <location>
        <begin position="1212"/>
        <end position="1237"/>
    </location>
</feature>
<feature type="compositionally biased region" description="Low complexity" evidence="1">
    <location>
        <begin position="720"/>
        <end position="753"/>
    </location>
</feature>
<feature type="compositionally biased region" description="Acidic residues" evidence="1">
    <location>
        <begin position="955"/>
        <end position="983"/>
    </location>
</feature>
<feature type="compositionally biased region" description="Low complexity" evidence="1">
    <location>
        <begin position="530"/>
        <end position="547"/>
    </location>
</feature>
<evidence type="ECO:0000313" key="2">
    <source>
        <dbReference type="EMBL" id="CBN79338.1"/>
    </source>
</evidence>
<dbReference type="Proteomes" id="UP000002630">
    <property type="component" value="Linkage Group LG08"/>
</dbReference>
<feature type="compositionally biased region" description="Gly residues" evidence="1">
    <location>
        <begin position="366"/>
        <end position="382"/>
    </location>
</feature>
<protein>
    <recommendedName>
        <fullName evidence="4">PAP-associated domain-containing protein</fullName>
    </recommendedName>
</protein>
<dbReference type="EMBL" id="FN648373">
    <property type="protein sequence ID" value="CBN79338.1"/>
    <property type="molecule type" value="Genomic_DNA"/>
</dbReference>
<dbReference type="GO" id="GO:0031499">
    <property type="term" value="C:TRAMP complex"/>
    <property type="evidence" value="ECO:0007669"/>
    <property type="project" value="TreeGrafter"/>
</dbReference>
<name>D8LHQ6_ECTSI</name>
<feature type="compositionally biased region" description="Low complexity" evidence="1">
    <location>
        <begin position="763"/>
        <end position="780"/>
    </location>
</feature>
<accession>D8LHQ6</accession>
<feature type="compositionally biased region" description="Polar residues" evidence="1">
    <location>
        <begin position="1836"/>
        <end position="1846"/>
    </location>
</feature>
<dbReference type="InterPro" id="IPR045862">
    <property type="entry name" value="Trf4-like"/>
</dbReference>
<feature type="compositionally biased region" description="Low complexity" evidence="1">
    <location>
        <begin position="122"/>
        <end position="132"/>
    </location>
</feature>
<dbReference type="InParanoid" id="D8LHQ6"/>
<feature type="compositionally biased region" description="Basic and acidic residues" evidence="1">
    <location>
        <begin position="1221"/>
        <end position="1231"/>
    </location>
</feature>
<feature type="compositionally biased region" description="Low complexity" evidence="1">
    <location>
        <begin position="1812"/>
        <end position="1825"/>
    </location>
</feature>
<feature type="region of interest" description="Disordered" evidence="1">
    <location>
        <begin position="1"/>
        <end position="147"/>
    </location>
</feature>
<feature type="compositionally biased region" description="Low complexity" evidence="1">
    <location>
        <begin position="857"/>
        <end position="871"/>
    </location>
</feature>
<feature type="region of interest" description="Disordered" evidence="1">
    <location>
        <begin position="1570"/>
        <end position="1863"/>
    </location>
</feature>
<reference evidence="2 3" key="1">
    <citation type="journal article" date="2010" name="Nature">
        <title>The Ectocarpus genome and the independent evolution of multicellularity in brown algae.</title>
        <authorList>
            <person name="Cock J.M."/>
            <person name="Sterck L."/>
            <person name="Rouze P."/>
            <person name="Scornet D."/>
            <person name="Allen A.E."/>
            <person name="Amoutzias G."/>
            <person name="Anthouard V."/>
            <person name="Artiguenave F."/>
            <person name="Aury J.M."/>
            <person name="Badger J.H."/>
            <person name="Beszteri B."/>
            <person name="Billiau K."/>
            <person name="Bonnet E."/>
            <person name="Bothwell J.H."/>
            <person name="Bowler C."/>
            <person name="Boyen C."/>
            <person name="Brownlee C."/>
            <person name="Carrano C.J."/>
            <person name="Charrier B."/>
            <person name="Cho G.Y."/>
            <person name="Coelho S.M."/>
            <person name="Collen J."/>
            <person name="Corre E."/>
            <person name="Da Silva C."/>
            <person name="Delage L."/>
            <person name="Delaroque N."/>
            <person name="Dittami S.M."/>
            <person name="Doulbeau S."/>
            <person name="Elias M."/>
            <person name="Farnham G."/>
            <person name="Gachon C.M."/>
            <person name="Gschloessl B."/>
            <person name="Heesch S."/>
            <person name="Jabbari K."/>
            <person name="Jubin C."/>
            <person name="Kawai H."/>
            <person name="Kimura K."/>
            <person name="Kloareg B."/>
            <person name="Kupper F.C."/>
            <person name="Lang D."/>
            <person name="Le Bail A."/>
            <person name="Leblanc C."/>
            <person name="Lerouge P."/>
            <person name="Lohr M."/>
            <person name="Lopez P.J."/>
            <person name="Martens C."/>
            <person name="Maumus F."/>
            <person name="Michel G."/>
            <person name="Miranda-Saavedra D."/>
            <person name="Morales J."/>
            <person name="Moreau H."/>
            <person name="Motomura T."/>
            <person name="Nagasato C."/>
            <person name="Napoli C.A."/>
            <person name="Nelson D.R."/>
            <person name="Nyvall-Collen P."/>
            <person name="Peters A.F."/>
            <person name="Pommier C."/>
            <person name="Potin P."/>
            <person name="Poulain J."/>
            <person name="Quesneville H."/>
            <person name="Read B."/>
            <person name="Rensing S.A."/>
            <person name="Ritter A."/>
            <person name="Rousvoal S."/>
            <person name="Samanta M."/>
            <person name="Samson G."/>
            <person name="Schroeder D.C."/>
            <person name="Segurens B."/>
            <person name="Strittmatter M."/>
            <person name="Tonon T."/>
            <person name="Tregear J.W."/>
            <person name="Valentin K."/>
            <person name="von Dassow P."/>
            <person name="Yamagishi T."/>
            <person name="Van de Peer Y."/>
            <person name="Wincker P."/>
        </authorList>
    </citation>
    <scope>NUCLEOTIDE SEQUENCE [LARGE SCALE GENOMIC DNA]</scope>
    <source>
        <strain evidence="3">Ec32 / CCAP1310/4</strain>
    </source>
</reference>